<keyword evidence="1" id="KW-0732">Signal</keyword>
<dbReference type="Proteomes" id="UP001589647">
    <property type="component" value="Unassembled WGS sequence"/>
</dbReference>
<comment type="caution">
    <text evidence="2">The sequence shown here is derived from an EMBL/GenBank/DDBJ whole genome shotgun (WGS) entry which is preliminary data.</text>
</comment>
<name>A0ABV5IJ69_9ACTN</name>
<feature type="signal peptide" evidence="1">
    <location>
        <begin position="1"/>
        <end position="22"/>
    </location>
</feature>
<dbReference type="EMBL" id="JBHMEI010000018">
    <property type="protein sequence ID" value="MFB9204579.1"/>
    <property type="molecule type" value="Genomic_DNA"/>
</dbReference>
<sequence length="112" mass="11727">MTTVKTKIAALSLAFTTAAAVAGVIGAGPASAGSASALDQCSDRGWANVGLLDRGWSGNTGWAIIMYCGWEFNRGFTIDVKSGPDPACVYLDHGEMALLSWNDGSYRGIKYC</sequence>
<evidence type="ECO:0000256" key="1">
    <source>
        <dbReference type="SAM" id="SignalP"/>
    </source>
</evidence>
<evidence type="ECO:0000313" key="2">
    <source>
        <dbReference type="EMBL" id="MFB9204579.1"/>
    </source>
</evidence>
<proteinExistence type="predicted"/>
<feature type="chain" id="PRO_5046279112" description="Secreted protein" evidence="1">
    <location>
        <begin position="23"/>
        <end position="112"/>
    </location>
</feature>
<accession>A0ABV5IJ69</accession>
<dbReference type="RefSeq" id="WP_189652603.1">
    <property type="nucleotide sequence ID" value="NZ_BMRC01000029.1"/>
</dbReference>
<organism evidence="2 3">
    <name type="scientific">Nonomuraea spiralis</name>
    <dbReference type="NCBI Taxonomy" id="46182"/>
    <lineage>
        <taxon>Bacteria</taxon>
        <taxon>Bacillati</taxon>
        <taxon>Actinomycetota</taxon>
        <taxon>Actinomycetes</taxon>
        <taxon>Streptosporangiales</taxon>
        <taxon>Streptosporangiaceae</taxon>
        <taxon>Nonomuraea</taxon>
    </lineage>
</organism>
<protein>
    <recommendedName>
        <fullName evidence="4">Secreted protein</fullName>
    </recommendedName>
</protein>
<gene>
    <name evidence="2" type="ORF">ACFFV7_25530</name>
</gene>
<reference evidence="2 3" key="1">
    <citation type="submission" date="2024-09" db="EMBL/GenBank/DDBJ databases">
        <authorList>
            <person name="Sun Q."/>
            <person name="Mori K."/>
        </authorList>
    </citation>
    <scope>NUCLEOTIDE SEQUENCE [LARGE SCALE GENOMIC DNA]</scope>
    <source>
        <strain evidence="2 3">CCM 3426</strain>
    </source>
</reference>
<evidence type="ECO:0008006" key="4">
    <source>
        <dbReference type="Google" id="ProtNLM"/>
    </source>
</evidence>
<evidence type="ECO:0000313" key="3">
    <source>
        <dbReference type="Proteomes" id="UP001589647"/>
    </source>
</evidence>
<keyword evidence="3" id="KW-1185">Reference proteome</keyword>